<dbReference type="Proteomes" id="UP000007519">
    <property type="component" value="Chromosome"/>
</dbReference>
<keyword evidence="3" id="KW-1185">Reference proteome</keyword>
<organism evidence="2 3">
    <name type="scientific">Saprospira grandis (strain Lewin)</name>
    <dbReference type="NCBI Taxonomy" id="984262"/>
    <lineage>
        <taxon>Bacteria</taxon>
        <taxon>Pseudomonadati</taxon>
        <taxon>Bacteroidota</taxon>
        <taxon>Saprospiria</taxon>
        <taxon>Saprospirales</taxon>
        <taxon>Saprospiraceae</taxon>
        <taxon>Saprospira</taxon>
    </lineage>
</organism>
<dbReference type="RefSeq" id="WP_014373676.1">
    <property type="nucleotide sequence ID" value="NC_016940.1"/>
</dbReference>
<keyword evidence="1" id="KW-1133">Transmembrane helix</keyword>
<keyword evidence="1" id="KW-0812">Transmembrane</keyword>
<evidence type="ECO:0000256" key="1">
    <source>
        <dbReference type="SAM" id="Phobius"/>
    </source>
</evidence>
<keyword evidence="1" id="KW-0472">Membrane</keyword>
<proteinExistence type="predicted"/>
<name>H6L192_SAPGL</name>
<accession>H6L192</accession>
<feature type="transmembrane region" description="Helical" evidence="1">
    <location>
        <begin position="161"/>
        <end position="180"/>
    </location>
</feature>
<dbReference type="STRING" id="984262.SGRA_0694"/>
<dbReference type="EMBL" id="CP002831">
    <property type="protein sequence ID" value="AFC23433.1"/>
    <property type="molecule type" value="Genomic_DNA"/>
</dbReference>
<gene>
    <name evidence="2" type="ordered locus">SGRA_0694</name>
</gene>
<protein>
    <submittedName>
        <fullName evidence="2">Uncharacterized protein</fullName>
    </submittedName>
</protein>
<evidence type="ECO:0000313" key="2">
    <source>
        <dbReference type="EMBL" id="AFC23433.1"/>
    </source>
</evidence>
<dbReference type="HOGENOM" id="CLU_1488057_0_0_10"/>
<dbReference type="AlphaFoldDB" id="H6L192"/>
<reference evidence="2 3" key="1">
    <citation type="journal article" date="2012" name="Stand. Genomic Sci.">
        <title>Complete genome sequencing and analysis of Saprospira grandis str. Lewin, a predatory marine bacterium.</title>
        <authorList>
            <person name="Saw J.H."/>
            <person name="Yuryev A."/>
            <person name="Kanbe M."/>
            <person name="Hou S."/>
            <person name="Young A.G."/>
            <person name="Aizawa S."/>
            <person name="Alam M."/>
        </authorList>
    </citation>
    <scope>NUCLEOTIDE SEQUENCE [LARGE SCALE GENOMIC DNA]</scope>
    <source>
        <strain evidence="2 3">Lewin</strain>
    </source>
</reference>
<evidence type="ECO:0000313" key="3">
    <source>
        <dbReference type="Proteomes" id="UP000007519"/>
    </source>
</evidence>
<sequence length="181" mass="20740">MAFWNNAFGAVDEVLPEFKSLPEGIGYLMGRVRSMSDSLADSQVYVDKRWLEVRDDLDFQESVLHVFKEGGNYLRILDGDIASGSWEASLGGLIIKFGGKHELYELVFLDLDFFILKKHGQQGPKGGRPYFVLAREGRAKGREWPELLELLFQDYKSESSYFQWVFVLFVLILGILLYSIL</sequence>
<dbReference type="KEGG" id="sgn:SGRA_0694"/>
<dbReference type="OrthoDB" id="1493871at2"/>